<evidence type="ECO:0000313" key="5">
    <source>
        <dbReference type="Proteomes" id="UP000316270"/>
    </source>
</evidence>
<feature type="chain" id="PRO_5021736488" description="Sulfatase N-terminal domain-containing protein" evidence="2">
    <location>
        <begin position="22"/>
        <end position="447"/>
    </location>
</feature>
<dbReference type="AlphaFoldDB" id="A0A517L0C3"/>
<dbReference type="GO" id="GO:0008449">
    <property type="term" value="F:N-acetylglucosamine-6-sulfatase activity"/>
    <property type="evidence" value="ECO:0007669"/>
    <property type="project" value="TreeGrafter"/>
</dbReference>
<name>A0A517L0C3_9PEZI</name>
<dbReference type="PANTHER" id="PTHR43108">
    <property type="entry name" value="N-ACETYLGLUCOSAMINE-6-SULFATASE FAMILY MEMBER"/>
    <property type="match status" value="1"/>
</dbReference>
<dbReference type="EMBL" id="CP042186">
    <property type="protein sequence ID" value="QDS69091.1"/>
    <property type="molecule type" value="Genomic_DNA"/>
</dbReference>
<dbReference type="CDD" id="cd16147">
    <property type="entry name" value="G6S"/>
    <property type="match status" value="1"/>
</dbReference>
<feature type="domain" description="Sulfatase N-terminal" evidence="3">
    <location>
        <begin position="33"/>
        <end position="353"/>
    </location>
</feature>
<protein>
    <recommendedName>
        <fullName evidence="3">Sulfatase N-terminal domain-containing protein</fullName>
    </recommendedName>
</protein>
<dbReference type="SUPFAM" id="SSF53649">
    <property type="entry name" value="Alkaline phosphatase-like"/>
    <property type="match status" value="1"/>
</dbReference>
<accession>A0A517L0C3</accession>
<dbReference type="Proteomes" id="UP000316270">
    <property type="component" value="Chromosome 2"/>
</dbReference>
<evidence type="ECO:0000313" key="4">
    <source>
        <dbReference type="EMBL" id="QDS69091.1"/>
    </source>
</evidence>
<evidence type="ECO:0000256" key="2">
    <source>
        <dbReference type="SAM" id="SignalP"/>
    </source>
</evidence>
<comment type="similarity">
    <text evidence="1">Belongs to the sulfatase family.</text>
</comment>
<sequence>MRVSSFFLPLFATSIVGQLYASNATTKNHAQRPNIVFILTDDQDVHLHSLDYLPLVKKHLRDQGTSFTNHYCTVNVTDVGPPYGGYPKFISQGLNDNWLPVWLQSHGYNTYYTGKLFNSHNITNYNSPFVNGFTSSDFLLDPYTYYYKTPAFQHNKDPPVVSNGSYTTDLTAEKTFALLEEAAESDKPFFLVSAPIAPHANGRLPFSAPVPADRHKDLFKDLKLPRTNNFNPDVPSGASWVKRLDKQNESVVEYNDEFYRKRLRSLQAVDELVDGLFERLERLNLLDNTYIIYSSDNGFHIGQHRLPPGKSCAYEEDINVPLIIRGPGVSPNSTTNIVTTHTDLAPTILKMIGAPTRPDFDGSPIPIHTDELTSSKRRQAQEHVNVEYWGLGIGEGTFSGDKVPNNTYKSVRVIGADGAYSLSYTVWCEGDHELYDLLADPAGTGED</sequence>
<feature type="signal peptide" evidence="2">
    <location>
        <begin position="1"/>
        <end position="21"/>
    </location>
</feature>
<dbReference type="Pfam" id="PF00884">
    <property type="entry name" value="Sulfatase"/>
    <property type="match status" value="1"/>
</dbReference>
<dbReference type="STRING" id="50376.A0A517L0C3"/>
<organism evidence="4 5">
    <name type="scientific">Venturia effusa</name>
    <dbReference type="NCBI Taxonomy" id="50376"/>
    <lineage>
        <taxon>Eukaryota</taxon>
        <taxon>Fungi</taxon>
        <taxon>Dikarya</taxon>
        <taxon>Ascomycota</taxon>
        <taxon>Pezizomycotina</taxon>
        <taxon>Dothideomycetes</taxon>
        <taxon>Pleosporomycetidae</taxon>
        <taxon>Venturiales</taxon>
        <taxon>Venturiaceae</taxon>
        <taxon>Venturia</taxon>
    </lineage>
</organism>
<dbReference type="OrthoDB" id="96314at2759"/>
<proteinExistence type="inferred from homology"/>
<evidence type="ECO:0000256" key="1">
    <source>
        <dbReference type="ARBA" id="ARBA00008779"/>
    </source>
</evidence>
<evidence type="ECO:0000259" key="3">
    <source>
        <dbReference type="Pfam" id="PF00884"/>
    </source>
</evidence>
<keyword evidence="2" id="KW-0732">Signal</keyword>
<keyword evidence="5" id="KW-1185">Reference proteome</keyword>
<reference evidence="4 5" key="1">
    <citation type="submission" date="2019-07" db="EMBL/GenBank/DDBJ databases">
        <title>Finished genome of Venturia effusa.</title>
        <authorList>
            <person name="Young C.A."/>
            <person name="Cox M.P."/>
            <person name="Ganley A.R.D."/>
            <person name="David W.J."/>
        </authorList>
    </citation>
    <scope>NUCLEOTIDE SEQUENCE [LARGE SCALE GENOMIC DNA]</scope>
    <source>
        <strain evidence="5">albino</strain>
    </source>
</reference>
<gene>
    <name evidence="4" type="ORF">FKW77_010126</name>
</gene>
<dbReference type="InterPro" id="IPR017850">
    <property type="entry name" value="Alkaline_phosphatase_core_sf"/>
</dbReference>
<dbReference type="InterPro" id="IPR000917">
    <property type="entry name" value="Sulfatase_N"/>
</dbReference>
<dbReference type="GO" id="GO:0005539">
    <property type="term" value="F:glycosaminoglycan binding"/>
    <property type="evidence" value="ECO:0007669"/>
    <property type="project" value="TreeGrafter"/>
</dbReference>
<dbReference type="Gene3D" id="3.40.720.10">
    <property type="entry name" value="Alkaline Phosphatase, subunit A"/>
    <property type="match status" value="1"/>
</dbReference>
<dbReference type="PANTHER" id="PTHR43108:SF8">
    <property type="entry name" value="SD21168P"/>
    <property type="match status" value="1"/>
</dbReference>